<protein>
    <submittedName>
        <fullName evidence="1">Uncharacterized protein</fullName>
    </submittedName>
</protein>
<comment type="caution">
    <text evidence="1">The sequence shown here is derived from an EMBL/GenBank/DDBJ whole genome shotgun (WGS) entry which is preliminary data.</text>
</comment>
<dbReference type="AlphaFoldDB" id="A0A0W8E8W1"/>
<organism evidence="1">
    <name type="scientific">hydrocarbon metagenome</name>
    <dbReference type="NCBI Taxonomy" id="938273"/>
    <lineage>
        <taxon>unclassified sequences</taxon>
        <taxon>metagenomes</taxon>
        <taxon>ecological metagenomes</taxon>
    </lineage>
</organism>
<sequence length="72" mass="8426">MQLEDMLPDSENFMDICNSTTTLKCSKLLYDKLIIVVIFLILIADERNFPSSLDILIKMFENLVWIVEKFPL</sequence>
<dbReference type="EMBL" id="LNQE01001837">
    <property type="protein sequence ID" value="KUG04817.1"/>
    <property type="molecule type" value="Genomic_DNA"/>
</dbReference>
<proteinExistence type="predicted"/>
<name>A0A0W8E8W1_9ZZZZ</name>
<gene>
    <name evidence="1" type="ORF">ASZ90_017697</name>
</gene>
<reference evidence="1" key="1">
    <citation type="journal article" date="2015" name="Proc. Natl. Acad. Sci. U.S.A.">
        <title>Networks of energetic and metabolic interactions define dynamics in microbial communities.</title>
        <authorList>
            <person name="Embree M."/>
            <person name="Liu J.K."/>
            <person name="Al-Bassam M.M."/>
            <person name="Zengler K."/>
        </authorList>
    </citation>
    <scope>NUCLEOTIDE SEQUENCE</scope>
</reference>
<evidence type="ECO:0000313" key="1">
    <source>
        <dbReference type="EMBL" id="KUG04817.1"/>
    </source>
</evidence>
<accession>A0A0W8E8W1</accession>